<evidence type="ECO:0000256" key="2">
    <source>
        <dbReference type="ARBA" id="ARBA00023125"/>
    </source>
</evidence>
<accession>A0A1C3ZTD0</accession>
<dbReference type="Pfam" id="PF12833">
    <property type="entry name" value="HTH_18"/>
    <property type="match status" value="1"/>
</dbReference>
<dbReference type="SUPFAM" id="SSF51215">
    <property type="entry name" value="Regulatory protein AraC"/>
    <property type="match status" value="1"/>
</dbReference>
<dbReference type="InterPro" id="IPR050204">
    <property type="entry name" value="AraC_XylS_family_regulators"/>
</dbReference>
<dbReference type="PANTHER" id="PTHR46796">
    <property type="entry name" value="HTH-TYPE TRANSCRIPTIONAL ACTIVATOR RHAS-RELATED"/>
    <property type="match status" value="1"/>
</dbReference>
<dbReference type="InterPro" id="IPR003313">
    <property type="entry name" value="AraC-bd"/>
</dbReference>
<sequence>MANDWLELRQHADTGIETIRAHFEGHAYDPHWHDSYLVGITLAGTQQFHCRRERHRSTPGDAFLLEPGEIHDGDAPVAGGFTYLTFYLDEHWLSDTLRGLYESVPSSYSLHFSHTIAREPQLIGAIAQTFYALHREEMRIVQQSAMDTLLSQLTHHCQWHKRLPSQVQSAAIAHRARDYLHAHIGDNIGLSDLARETGTDRFTLTRCFKREFHLSPHAWLIQLRLATARAQLAQGAQPASVAAALGFADQSHLGRWFQRAYRLSPAHYRRLCTNLPDDTEK</sequence>
<name>A0A1C3ZTD0_9ENTR</name>
<dbReference type="SMART" id="SM00342">
    <property type="entry name" value="HTH_ARAC"/>
    <property type="match status" value="1"/>
</dbReference>
<evidence type="ECO:0000313" key="5">
    <source>
        <dbReference type="EMBL" id="SCB85628.1"/>
    </source>
</evidence>
<dbReference type="GO" id="GO:0003700">
    <property type="term" value="F:DNA-binding transcription factor activity"/>
    <property type="evidence" value="ECO:0007669"/>
    <property type="project" value="InterPro"/>
</dbReference>
<dbReference type="OrthoDB" id="9809338at2"/>
<dbReference type="EMBL" id="FMAY01000002">
    <property type="protein sequence ID" value="SCB85628.1"/>
    <property type="molecule type" value="Genomic_DNA"/>
</dbReference>
<dbReference type="Gene3D" id="1.10.10.60">
    <property type="entry name" value="Homeodomain-like"/>
    <property type="match status" value="1"/>
</dbReference>
<feature type="domain" description="HTH araC/xylS-type" evidence="4">
    <location>
        <begin position="174"/>
        <end position="271"/>
    </location>
</feature>
<dbReference type="AlphaFoldDB" id="A0A1C3ZTD0"/>
<evidence type="ECO:0000313" key="6">
    <source>
        <dbReference type="Proteomes" id="UP000198975"/>
    </source>
</evidence>
<evidence type="ECO:0000256" key="3">
    <source>
        <dbReference type="ARBA" id="ARBA00023163"/>
    </source>
</evidence>
<evidence type="ECO:0000256" key="1">
    <source>
        <dbReference type="ARBA" id="ARBA00023015"/>
    </source>
</evidence>
<dbReference type="PANTHER" id="PTHR46796:SF2">
    <property type="entry name" value="TRANSCRIPTIONAL REGULATORY PROTEIN"/>
    <property type="match status" value="1"/>
</dbReference>
<protein>
    <submittedName>
        <fullName evidence="5">AraC-type DNA-binding protein</fullName>
    </submittedName>
</protein>
<keyword evidence="1" id="KW-0805">Transcription regulation</keyword>
<dbReference type="InterPro" id="IPR009057">
    <property type="entry name" value="Homeodomain-like_sf"/>
</dbReference>
<dbReference type="InterPro" id="IPR037923">
    <property type="entry name" value="HTH-like"/>
</dbReference>
<dbReference type="Proteomes" id="UP000198975">
    <property type="component" value="Unassembled WGS sequence"/>
</dbReference>
<dbReference type="Gene3D" id="2.60.120.10">
    <property type="entry name" value="Jelly Rolls"/>
    <property type="match status" value="1"/>
</dbReference>
<dbReference type="InterPro" id="IPR018060">
    <property type="entry name" value="HTH_AraC"/>
</dbReference>
<organism evidence="5 6">
    <name type="scientific">Kosakonia oryzendophytica</name>
    <dbReference type="NCBI Taxonomy" id="1005665"/>
    <lineage>
        <taxon>Bacteria</taxon>
        <taxon>Pseudomonadati</taxon>
        <taxon>Pseudomonadota</taxon>
        <taxon>Gammaproteobacteria</taxon>
        <taxon>Enterobacterales</taxon>
        <taxon>Enterobacteriaceae</taxon>
        <taxon>Kosakonia</taxon>
    </lineage>
</organism>
<reference evidence="6" key="1">
    <citation type="submission" date="2016-08" db="EMBL/GenBank/DDBJ databases">
        <authorList>
            <person name="Varghese N."/>
            <person name="Submissions Spin"/>
        </authorList>
    </citation>
    <scope>NUCLEOTIDE SEQUENCE [LARGE SCALE GENOMIC DNA]</scope>
    <source>
        <strain evidence="6">REICA_082</strain>
    </source>
</reference>
<evidence type="ECO:0000259" key="4">
    <source>
        <dbReference type="PROSITE" id="PS01124"/>
    </source>
</evidence>
<dbReference type="PROSITE" id="PS01124">
    <property type="entry name" value="HTH_ARAC_FAMILY_2"/>
    <property type="match status" value="1"/>
</dbReference>
<dbReference type="RefSeq" id="WP_061498577.1">
    <property type="nucleotide sequence ID" value="NZ_CP115659.1"/>
</dbReference>
<dbReference type="InterPro" id="IPR014710">
    <property type="entry name" value="RmlC-like_jellyroll"/>
</dbReference>
<dbReference type="GO" id="GO:0043565">
    <property type="term" value="F:sequence-specific DNA binding"/>
    <property type="evidence" value="ECO:0007669"/>
    <property type="project" value="InterPro"/>
</dbReference>
<keyword evidence="6" id="KW-1185">Reference proteome</keyword>
<gene>
    <name evidence="5" type="ORF">GA0061071_102142</name>
</gene>
<keyword evidence="2 5" id="KW-0238">DNA-binding</keyword>
<dbReference type="SUPFAM" id="SSF46689">
    <property type="entry name" value="Homeodomain-like"/>
    <property type="match status" value="2"/>
</dbReference>
<keyword evidence="3" id="KW-0804">Transcription</keyword>
<dbReference type="Pfam" id="PF02311">
    <property type="entry name" value="AraC_binding"/>
    <property type="match status" value="1"/>
</dbReference>
<proteinExistence type="predicted"/>